<dbReference type="InterPro" id="IPR050549">
    <property type="entry name" value="MFS_Trehalose_Transporter"/>
</dbReference>
<feature type="transmembrane region" description="Helical" evidence="6">
    <location>
        <begin position="338"/>
        <end position="360"/>
    </location>
</feature>
<feature type="transmembrane region" description="Helical" evidence="6">
    <location>
        <begin position="69"/>
        <end position="88"/>
    </location>
</feature>
<dbReference type="Pfam" id="PF00083">
    <property type="entry name" value="Sugar_tr"/>
    <property type="match status" value="1"/>
</dbReference>
<keyword evidence="4 6" id="KW-0472">Membrane</keyword>
<dbReference type="InterPro" id="IPR036259">
    <property type="entry name" value="MFS_trans_sf"/>
</dbReference>
<name>A0A6A5W901_9PLEO</name>
<evidence type="ECO:0000313" key="7">
    <source>
        <dbReference type="EMBL" id="KAF1994116.1"/>
    </source>
</evidence>
<keyword evidence="8" id="KW-1185">Reference proteome</keyword>
<dbReference type="SUPFAM" id="SSF103473">
    <property type="entry name" value="MFS general substrate transporter"/>
    <property type="match status" value="1"/>
</dbReference>
<dbReference type="EMBL" id="ML977670">
    <property type="protein sequence ID" value="KAF1994116.1"/>
    <property type="molecule type" value="Genomic_DNA"/>
</dbReference>
<protein>
    <recommendedName>
        <fullName evidence="9">MFS general substrate transporter</fullName>
    </recommendedName>
</protein>
<comment type="subcellular location">
    <subcellularLocation>
        <location evidence="1">Membrane</location>
    </subcellularLocation>
</comment>
<keyword evidence="2 6" id="KW-0812">Transmembrane</keyword>
<dbReference type="GO" id="GO:0016020">
    <property type="term" value="C:membrane"/>
    <property type="evidence" value="ECO:0007669"/>
    <property type="project" value="UniProtKB-SubCell"/>
</dbReference>
<proteinExistence type="predicted"/>
<dbReference type="GO" id="GO:0022857">
    <property type="term" value="F:transmembrane transporter activity"/>
    <property type="evidence" value="ECO:0007669"/>
    <property type="project" value="InterPro"/>
</dbReference>
<evidence type="ECO:0000256" key="3">
    <source>
        <dbReference type="ARBA" id="ARBA00022989"/>
    </source>
</evidence>
<feature type="region of interest" description="Disordered" evidence="5">
    <location>
        <begin position="380"/>
        <end position="406"/>
    </location>
</feature>
<feature type="transmembrane region" description="Helical" evidence="6">
    <location>
        <begin position="248"/>
        <end position="266"/>
    </location>
</feature>
<evidence type="ECO:0008006" key="9">
    <source>
        <dbReference type="Google" id="ProtNLM"/>
    </source>
</evidence>
<dbReference type="PANTHER" id="PTHR48021">
    <property type="match status" value="1"/>
</dbReference>
<dbReference type="AlphaFoldDB" id="A0A6A5W901"/>
<feature type="transmembrane region" description="Helical" evidence="6">
    <location>
        <begin position="112"/>
        <end position="133"/>
    </location>
</feature>
<gene>
    <name evidence="7" type="ORF">P154DRAFT_582105</name>
</gene>
<dbReference type="OrthoDB" id="2261376at2759"/>
<feature type="compositionally biased region" description="Basic and acidic residues" evidence="5">
    <location>
        <begin position="394"/>
        <end position="406"/>
    </location>
</feature>
<feature type="transmembrane region" description="Helical" evidence="6">
    <location>
        <begin position="36"/>
        <end position="57"/>
    </location>
</feature>
<feature type="transmembrane region" description="Helical" evidence="6">
    <location>
        <begin position="213"/>
        <end position="236"/>
    </location>
</feature>
<dbReference type="InterPro" id="IPR005828">
    <property type="entry name" value="MFS_sugar_transport-like"/>
</dbReference>
<keyword evidence="3 6" id="KW-1133">Transmembrane helix</keyword>
<evidence type="ECO:0000256" key="1">
    <source>
        <dbReference type="ARBA" id="ARBA00004370"/>
    </source>
</evidence>
<evidence type="ECO:0000256" key="2">
    <source>
        <dbReference type="ARBA" id="ARBA00022692"/>
    </source>
</evidence>
<organism evidence="7 8">
    <name type="scientific">Amniculicola lignicola CBS 123094</name>
    <dbReference type="NCBI Taxonomy" id="1392246"/>
    <lineage>
        <taxon>Eukaryota</taxon>
        <taxon>Fungi</taxon>
        <taxon>Dikarya</taxon>
        <taxon>Ascomycota</taxon>
        <taxon>Pezizomycotina</taxon>
        <taxon>Dothideomycetes</taxon>
        <taxon>Pleosporomycetidae</taxon>
        <taxon>Pleosporales</taxon>
        <taxon>Amniculicolaceae</taxon>
        <taxon>Amniculicola</taxon>
    </lineage>
</organism>
<evidence type="ECO:0000256" key="6">
    <source>
        <dbReference type="SAM" id="Phobius"/>
    </source>
</evidence>
<evidence type="ECO:0000256" key="4">
    <source>
        <dbReference type="ARBA" id="ARBA00023136"/>
    </source>
</evidence>
<sequence>MSAIYAMSYMVQLITGFYGQADLKSILAAIGIQSPFATSTVALVIGTVHIFVVGPIFQKLRDTSGGSPRIAVAASSTLCVCFVMFASFGDIEGRWLFVCRPLLTKGGQELPWWMYLISLGLFMLPTLECISVVPESPRWLVKQGRYRDALRSMDWMRNERATACEEVIRLFVELESDPHGLVNENGELSVSLLDRWLALWADRKSRIGFHASLFAMLCQQLVGINALAFMATQISLPPFPKDSQHRSLFTAVCFIVWPFTLFGLQVQRLVKFARAWVYFDREVRWFYDHLLAQSLASTLSKSIPLLPLASSQRVWPYSLEASPTYLKEKGKKMRDCGFFFQVLALIIVVWDVCTLMKVVVNEAKKKILNMRGLGTDPRWGETPKWESGRLIARQPERGGAEETPKT</sequence>
<accession>A0A6A5W901</accession>
<dbReference type="PANTHER" id="PTHR48021:SF1">
    <property type="entry name" value="GH07001P-RELATED"/>
    <property type="match status" value="1"/>
</dbReference>
<reference evidence="7" key="1">
    <citation type="journal article" date="2020" name="Stud. Mycol.">
        <title>101 Dothideomycetes genomes: a test case for predicting lifestyles and emergence of pathogens.</title>
        <authorList>
            <person name="Haridas S."/>
            <person name="Albert R."/>
            <person name="Binder M."/>
            <person name="Bloem J."/>
            <person name="Labutti K."/>
            <person name="Salamov A."/>
            <person name="Andreopoulos B."/>
            <person name="Baker S."/>
            <person name="Barry K."/>
            <person name="Bills G."/>
            <person name="Bluhm B."/>
            <person name="Cannon C."/>
            <person name="Castanera R."/>
            <person name="Culley D."/>
            <person name="Daum C."/>
            <person name="Ezra D."/>
            <person name="Gonzalez J."/>
            <person name="Henrissat B."/>
            <person name="Kuo A."/>
            <person name="Liang C."/>
            <person name="Lipzen A."/>
            <person name="Lutzoni F."/>
            <person name="Magnuson J."/>
            <person name="Mondo S."/>
            <person name="Nolan M."/>
            <person name="Ohm R."/>
            <person name="Pangilinan J."/>
            <person name="Park H.-J."/>
            <person name="Ramirez L."/>
            <person name="Alfaro M."/>
            <person name="Sun H."/>
            <person name="Tritt A."/>
            <person name="Yoshinaga Y."/>
            <person name="Zwiers L.-H."/>
            <person name="Turgeon B."/>
            <person name="Goodwin S."/>
            <person name="Spatafora J."/>
            <person name="Crous P."/>
            <person name="Grigoriev I."/>
        </authorList>
    </citation>
    <scope>NUCLEOTIDE SEQUENCE</scope>
    <source>
        <strain evidence="7">CBS 123094</strain>
    </source>
</reference>
<evidence type="ECO:0000256" key="5">
    <source>
        <dbReference type="SAM" id="MobiDB-lite"/>
    </source>
</evidence>
<dbReference type="Gene3D" id="1.20.1250.20">
    <property type="entry name" value="MFS general substrate transporter like domains"/>
    <property type="match status" value="1"/>
</dbReference>
<evidence type="ECO:0000313" key="8">
    <source>
        <dbReference type="Proteomes" id="UP000799779"/>
    </source>
</evidence>
<dbReference type="Proteomes" id="UP000799779">
    <property type="component" value="Unassembled WGS sequence"/>
</dbReference>